<sequence>MTPEVLAATRLPGAWVDSPLLAVGAGLLLLACLVRSVRRRPRGRWVLASVVAAVVVAATTANALTGYVPTAQAARFLVTGDLPGGRVVSFRLGAPDLDVAATTVHVQLPRGYAEHPDRRYPVVVLLPGSPGRSTDWFAAGGAARTVDALTDARLLPPVLVVTPDMDPDLLGAGSDTECLDLPGGPQWETYLYRDLVPGVDRRFRTLARPSSRLLGGESAGGFCALDQGLRHRDVWGPLLALEPFGDPGPAVRGELSAAAFAAASPARYLPTVVVPAPVPVFLGTGTGAPERAGTDELARLVAARGWPLERRDVPGGHTWTTARELLPYGLTFAGRYLDAG</sequence>
<comment type="caution">
    <text evidence="2">The sequence shown here is derived from an EMBL/GenBank/DDBJ whole genome shotgun (WGS) entry which is preliminary data.</text>
</comment>
<dbReference type="Proteomes" id="UP001555826">
    <property type="component" value="Unassembled WGS sequence"/>
</dbReference>
<evidence type="ECO:0000313" key="2">
    <source>
        <dbReference type="EMBL" id="MEW9264165.1"/>
    </source>
</evidence>
<keyword evidence="1" id="KW-0812">Transmembrane</keyword>
<evidence type="ECO:0000256" key="1">
    <source>
        <dbReference type="SAM" id="Phobius"/>
    </source>
</evidence>
<keyword evidence="2" id="KW-0378">Hydrolase</keyword>
<reference evidence="2 3" key="1">
    <citation type="submission" date="2024-07" db="EMBL/GenBank/DDBJ databases">
        <authorList>
            <person name="Thanompreechachai J."/>
            <person name="Duangmal K."/>
        </authorList>
    </citation>
    <scope>NUCLEOTIDE SEQUENCE [LARGE SCALE GENOMIC DNA]</scope>
    <source>
        <strain evidence="2 3">KCTC 19886</strain>
    </source>
</reference>
<protein>
    <submittedName>
        <fullName evidence="2">Alpha/beta hydrolase-fold protein</fullName>
    </submittedName>
</protein>
<dbReference type="Gene3D" id="3.40.50.1820">
    <property type="entry name" value="alpha/beta hydrolase"/>
    <property type="match status" value="1"/>
</dbReference>
<organism evidence="2 3">
    <name type="scientific">Kineococcus endophyticus</name>
    <dbReference type="NCBI Taxonomy" id="1181883"/>
    <lineage>
        <taxon>Bacteria</taxon>
        <taxon>Bacillati</taxon>
        <taxon>Actinomycetota</taxon>
        <taxon>Actinomycetes</taxon>
        <taxon>Kineosporiales</taxon>
        <taxon>Kineosporiaceae</taxon>
        <taxon>Kineococcus</taxon>
    </lineage>
</organism>
<gene>
    <name evidence="2" type="ORF">AB1207_05355</name>
</gene>
<keyword evidence="1" id="KW-0472">Membrane</keyword>
<feature type="transmembrane region" description="Helical" evidence="1">
    <location>
        <begin position="45"/>
        <end position="68"/>
    </location>
</feature>
<dbReference type="InterPro" id="IPR000801">
    <property type="entry name" value="Esterase-like"/>
</dbReference>
<dbReference type="PANTHER" id="PTHR48098">
    <property type="entry name" value="ENTEROCHELIN ESTERASE-RELATED"/>
    <property type="match status" value="1"/>
</dbReference>
<dbReference type="InterPro" id="IPR029058">
    <property type="entry name" value="AB_hydrolase_fold"/>
</dbReference>
<name>A0ABV3P3J2_9ACTN</name>
<dbReference type="GO" id="GO:0016787">
    <property type="term" value="F:hydrolase activity"/>
    <property type="evidence" value="ECO:0007669"/>
    <property type="project" value="UniProtKB-KW"/>
</dbReference>
<accession>A0ABV3P3J2</accession>
<proteinExistence type="predicted"/>
<evidence type="ECO:0000313" key="3">
    <source>
        <dbReference type="Proteomes" id="UP001555826"/>
    </source>
</evidence>
<dbReference type="RefSeq" id="WP_367636779.1">
    <property type="nucleotide sequence ID" value="NZ_JBFNQN010000003.1"/>
</dbReference>
<dbReference type="InterPro" id="IPR050583">
    <property type="entry name" value="Mycobacterial_A85_antigen"/>
</dbReference>
<dbReference type="Pfam" id="PF00756">
    <property type="entry name" value="Esterase"/>
    <property type="match status" value="1"/>
</dbReference>
<keyword evidence="1" id="KW-1133">Transmembrane helix</keyword>
<dbReference type="EMBL" id="JBFNQN010000003">
    <property type="protein sequence ID" value="MEW9264165.1"/>
    <property type="molecule type" value="Genomic_DNA"/>
</dbReference>
<feature type="transmembrane region" description="Helical" evidence="1">
    <location>
        <begin position="20"/>
        <end position="38"/>
    </location>
</feature>
<dbReference type="SUPFAM" id="SSF53474">
    <property type="entry name" value="alpha/beta-Hydrolases"/>
    <property type="match status" value="1"/>
</dbReference>
<keyword evidence="3" id="KW-1185">Reference proteome</keyword>